<feature type="transmembrane region" description="Helical" evidence="1">
    <location>
        <begin position="236"/>
        <end position="254"/>
    </location>
</feature>
<dbReference type="AlphaFoldDB" id="A0A6J5VAQ1"/>
<evidence type="ECO:0000313" key="4">
    <source>
        <dbReference type="Proteomes" id="UP000507222"/>
    </source>
</evidence>
<keyword evidence="1" id="KW-0472">Membrane</keyword>
<name>A0A6J5VAQ1_PRUAR</name>
<keyword evidence="2" id="KW-0732">Signal</keyword>
<keyword evidence="1" id="KW-1133">Transmembrane helix</keyword>
<dbReference type="PANTHER" id="PTHR33355">
    <property type="entry name" value="WALL-ASSOCIATED RECEPTOR KINASE CARBOXY-TERMINAL PROTEIN-RELATED"/>
    <property type="match status" value="1"/>
</dbReference>
<evidence type="ECO:0008006" key="5">
    <source>
        <dbReference type="Google" id="ProtNLM"/>
    </source>
</evidence>
<proteinExistence type="predicted"/>
<dbReference type="EMBL" id="CAEKDK010000006">
    <property type="protein sequence ID" value="CAB4282948.1"/>
    <property type="molecule type" value="Genomic_DNA"/>
</dbReference>
<sequence>MQTIKKLCILHPFLLLLNFWLAISIPQDASTRIYEKFKIQTPFSNPNSTALSLLNRTVICKSQKLYHSNRTSNSLFPVSYTNYKCKSLIISNPSSSSSSLHHVFSLNPSNSLLLYNCSNKTPSSSPLFQNFTCLHACGLASSSCLLVDDVTKLDMGFHPRDLNCSCYSRVHRRSLDGSYEAHKLRTRVSFDIPDHIPNICDECQKPNGNCTAGLKCICHPKECKNKVISRAGSINALGNILVSLLSLVALMVLADNP</sequence>
<gene>
    <name evidence="3" type="ORF">CURHAP_LOCUS36655</name>
</gene>
<dbReference type="Proteomes" id="UP000507222">
    <property type="component" value="Unassembled WGS sequence"/>
</dbReference>
<keyword evidence="1" id="KW-0812">Transmembrane</keyword>
<organism evidence="3 4">
    <name type="scientific">Prunus armeniaca</name>
    <name type="common">Apricot</name>
    <name type="synonym">Armeniaca vulgaris</name>
    <dbReference type="NCBI Taxonomy" id="36596"/>
    <lineage>
        <taxon>Eukaryota</taxon>
        <taxon>Viridiplantae</taxon>
        <taxon>Streptophyta</taxon>
        <taxon>Embryophyta</taxon>
        <taxon>Tracheophyta</taxon>
        <taxon>Spermatophyta</taxon>
        <taxon>Magnoliopsida</taxon>
        <taxon>eudicotyledons</taxon>
        <taxon>Gunneridae</taxon>
        <taxon>Pentapetalae</taxon>
        <taxon>rosids</taxon>
        <taxon>fabids</taxon>
        <taxon>Rosales</taxon>
        <taxon>Rosaceae</taxon>
        <taxon>Amygdaloideae</taxon>
        <taxon>Amygdaleae</taxon>
        <taxon>Prunus</taxon>
    </lineage>
</organism>
<reference evidence="3 4" key="1">
    <citation type="submission" date="2020-05" db="EMBL/GenBank/DDBJ databases">
        <authorList>
            <person name="Campoy J."/>
            <person name="Schneeberger K."/>
            <person name="Spophaly S."/>
        </authorList>
    </citation>
    <scope>NUCLEOTIDE SEQUENCE [LARGE SCALE GENOMIC DNA]</scope>
    <source>
        <strain evidence="3">PruArmRojPasFocal</strain>
    </source>
</reference>
<dbReference type="PANTHER" id="PTHR33355:SF11">
    <property type="entry name" value="WALL-ASSOCIATED RECEPTOR KINASE GALACTURONAN-BINDING DOMAIN-CONTAINING PROTEIN"/>
    <property type="match status" value="1"/>
</dbReference>
<evidence type="ECO:0000313" key="3">
    <source>
        <dbReference type="EMBL" id="CAB4282948.1"/>
    </source>
</evidence>
<feature type="signal peptide" evidence="2">
    <location>
        <begin position="1"/>
        <end position="24"/>
    </location>
</feature>
<accession>A0A6J5VAQ1</accession>
<feature type="chain" id="PRO_5026871743" description="Wall-associated receptor kinase C-terminal domain-containing protein" evidence="2">
    <location>
        <begin position="25"/>
        <end position="257"/>
    </location>
</feature>
<evidence type="ECO:0000256" key="1">
    <source>
        <dbReference type="SAM" id="Phobius"/>
    </source>
</evidence>
<protein>
    <recommendedName>
        <fullName evidence="5">Wall-associated receptor kinase C-terminal domain-containing protein</fullName>
    </recommendedName>
</protein>
<evidence type="ECO:0000256" key="2">
    <source>
        <dbReference type="SAM" id="SignalP"/>
    </source>
</evidence>